<dbReference type="InterPro" id="IPR014227">
    <property type="entry name" value="YtvI-like"/>
</dbReference>
<accession>A0ABT4X4I4</accession>
<name>A0ABT4X4I4_9BACI</name>
<keyword evidence="4 6" id="KW-1133">Transmembrane helix</keyword>
<reference evidence="7 8" key="1">
    <citation type="submission" date="2023-01" db="EMBL/GenBank/DDBJ databases">
        <title>Bacillus changyiensis sp. nov., isolated from a coastal deposit.</title>
        <authorList>
            <person name="Xiao G."/>
            <person name="Lai Q."/>
            <person name="Hu Z."/>
            <person name="Shao Z."/>
        </authorList>
    </citation>
    <scope>NUCLEOTIDE SEQUENCE [LARGE SCALE GENOMIC DNA]</scope>
    <source>
        <strain evidence="7 8">CLL-7-23</strain>
    </source>
</reference>
<evidence type="ECO:0000256" key="6">
    <source>
        <dbReference type="SAM" id="Phobius"/>
    </source>
</evidence>
<evidence type="ECO:0000313" key="7">
    <source>
        <dbReference type="EMBL" id="MDA7027199.1"/>
    </source>
</evidence>
<keyword evidence="3 6" id="KW-0812">Transmembrane</keyword>
<evidence type="ECO:0000256" key="1">
    <source>
        <dbReference type="ARBA" id="ARBA00004141"/>
    </source>
</evidence>
<sequence>MNQPYLAIAFRAGYVLLVIAAVGTAGYYSFSVIYPFLFALILAVIINPVVEWFEQRTGFSRGINVLIVLSGFLIAGFGLLTLIIAEIVSGTAYLAKMLPVQLNKIAIYSEAFFTNKIMPLYNQFATFFDGLEAGQQESIIAQIQHLTSEVTSSTASFLSIILESVSHFFAFLPNTVAALMISLLATFFISKDFYKFTDGIQVALPERLLIGARAVYIELKKALTGFLKAQLTLVGITMILVLIGLLLLQVNHAFTIAFFTGLIDLLPYLGAGSVFVPWILYLVLTKQLPLAISIGVLYTVVLLVRQLAEPKILSKSIGLHPLGALVALFAGFKLFGFFGLIIGPALFVLIQAFIHTGICKDIWLFIKGK</sequence>
<evidence type="ECO:0000256" key="2">
    <source>
        <dbReference type="ARBA" id="ARBA00009773"/>
    </source>
</evidence>
<dbReference type="Proteomes" id="UP001211894">
    <property type="component" value="Unassembled WGS sequence"/>
</dbReference>
<dbReference type="EMBL" id="JAQKAB010000007">
    <property type="protein sequence ID" value="MDA7027199.1"/>
    <property type="molecule type" value="Genomic_DNA"/>
</dbReference>
<feature type="transmembrane region" description="Helical" evidence="6">
    <location>
        <begin position="36"/>
        <end position="53"/>
    </location>
</feature>
<protein>
    <submittedName>
        <fullName evidence="7">Sporulation integral membrane protein YtvI</fullName>
    </submittedName>
</protein>
<evidence type="ECO:0000313" key="8">
    <source>
        <dbReference type="Proteomes" id="UP001211894"/>
    </source>
</evidence>
<evidence type="ECO:0000256" key="4">
    <source>
        <dbReference type="ARBA" id="ARBA00022989"/>
    </source>
</evidence>
<feature type="transmembrane region" description="Helical" evidence="6">
    <location>
        <begin position="231"/>
        <end position="250"/>
    </location>
</feature>
<keyword evidence="5 6" id="KW-0472">Membrane</keyword>
<proteinExistence type="inferred from homology"/>
<dbReference type="RefSeq" id="WP_271341049.1">
    <property type="nucleotide sequence ID" value="NZ_JAQKAB010000007.1"/>
</dbReference>
<comment type="caution">
    <text evidence="7">The sequence shown here is derived from an EMBL/GenBank/DDBJ whole genome shotgun (WGS) entry which is preliminary data.</text>
</comment>
<dbReference type="PANTHER" id="PTHR21716:SF68">
    <property type="entry name" value="TRANSPORT PROTEIN YTVI-RELATED"/>
    <property type="match status" value="1"/>
</dbReference>
<organism evidence="7 8">
    <name type="scientific">Bacillus changyiensis</name>
    <dbReference type="NCBI Taxonomy" id="3004103"/>
    <lineage>
        <taxon>Bacteria</taxon>
        <taxon>Bacillati</taxon>
        <taxon>Bacillota</taxon>
        <taxon>Bacilli</taxon>
        <taxon>Bacillales</taxon>
        <taxon>Bacillaceae</taxon>
        <taxon>Bacillus</taxon>
    </lineage>
</organism>
<dbReference type="InterPro" id="IPR002549">
    <property type="entry name" value="AI-2E-like"/>
</dbReference>
<feature type="transmembrane region" description="Helical" evidence="6">
    <location>
        <begin position="168"/>
        <end position="189"/>
    </location>
</feature>
<evidence type="ECO:0000256" key="3">
    <source>
        <dbReference type="ARBA" id="ARBA00022692"/>
    </source>
</evidence>
<feature type="transmembrane region" description="Helical" evidence="6">
    <location>
        <begin position="328"/>
        <end position="350"/>
    </location>
</feature>
<gene>
    <name evidence="7" type="primary">ytvI</name>
    <name evidence="7" type="ORF">PJ311_11320</name>
</gene>
<keyword evidence="8" id="KW-1185">Reference proteome</keyword>
<feature type="transmembrane region" description="Helical" evidence="6">
    <location>
        <begin position="288"/>
        <end position="308"/>
    </location>
</feature>
<dbReference type="PANTHER" id="PTHR21716">
    <property type="entry name" value="TRANSMEMBRANE PROTEIN"/>
    <property type="match status" value="1"/>
</dbReference>
<dbReference type="Pfam" id="PF01594">
    <property type="entry name" value="AI-2E_transport"/>
    <property type="match status" value="1"/>
</dbReference>
<evidence type="ECO:0000256" key="5">
    <source>
        <dbReference type="ARBA" id="ARBA00023136"/>
    </source>
</evidence>
<comment type="similarity">
    <text evidence="2">Belongs to the autoinducer-2 exporter (AI-2E) (TC 2.A.86) family.</text>
</comment>
<feature type="transmembrane region" description="Helical" evidence="6">
    <location>
        <begin position="12"/>
        <end position="30"/>
    </location>
</feature>
<comment type="subcellular location">
    <subcellularLocation>
        <location evidence="1">Membrane</location>
        <topology evidence="1">Multi-pass membrane protein</topology>
    </subcellularLocation>
</comment>
<dbReference type="NCBIfam" id="TIGR02872">
    <property type="entry name" value="spore_ytvI"/>
    <property type="match status" value="1"/>
</dbReference>
<feature type="transmembrane region" description="Helical" evidence="6">
    <location>
        <begin position="65"/>
        <end position="88"/>
    </location>
</feature>
<feature type="transmembrane region" description="Helical" evidence="6">
    <location>
        <begin position="256"/>
        <end position="281"/>
    </location>
</feature>